<reference evidence="2" key="1">
    <citation type="submission" date="2018-05" db="EMBL/GenBank/DDBJ databases">
        <authorList>
            <person name="Lanie J.A."/>
            <person name="Ng W.-L."/>
            <person name="Kazmierczak K.M."/>
            <person name="Andrzejewski T.M."/>
            <person name="Davidsen T.M."/>
            <person name="Wayne K.J."/>
            <person name="Tettelin H."/>
            <person name="Glass J.I."/>
            <person name="Rusch D."/>
            <person name="Podicherti R."/>
            <person name="Tsui H.-C.T."/>
            <person name="Winkler M.E."/>
        </authorList>
    </citation>
    <scope>NUCLEOTIDE SEQUENCE</scope>
</reference>
<dbReference type="CDD" id="cd09620">
    <property type="entry name" value="CBM9_like_3"/>
    <property type="match status" value="1"/>
</dbReference>
<sequence>MDRNPKQYVAQRLEGDTAIDANWDKSIWANMSTGKLSFFMGKKPDHFPKTQFKVAYNNKYIYVIFKVDDQYIRAVSRGYQASVCLDSCVEFFFTPGGDISTGYFNLETNCGGTILMYHQIASGLHSKP</sequence>
<dbReference type="AlphaFoldDB" id="A0A382EKX1"/>
<protein>
    <recommendedName>
        <fullName evidence="1">Carbohydrate-binding domain-containing protein</fullName>
    </recommendedName>
</protein>
<dbReference type="SUPFAM" id="SSF49344">
    <property type="entry name" value="CBD9-like"/>
    <property type="match status" value="1"/>
</dbReference>
<name>A0A382EKX1_9ZZZZ</name>
<dbReference type="Gene3D" id="2.60.40.1190">
    <property type="match status" value="1"/>
</dbReference>
<dbReference type="InterPro" id="IPR010502">
    <property type="entry name" value="Carb-bd_dom_fam9"/>
</dbReference>
<dbReference type="GO" id="GO:0004553">
    <property type="term" value="F:hydrolase activity, hydrolyzing O-glycosyl compounds"/>
    <property type="evidence" value="ECO:0007669"/>
    <property type="project" value="InterPro"/>
</dbReference>
<dbReference type="EMBL" id="UINC01045055">
    <property type="protein sequence ID" value="SVB51340.1"/>
    <property type="molecule type" value="Genomic_DNA"/>
</dbReference>
<organism evidence="2">
    <name type="scientific">marine metagenome</name>
    <dbReference type="NCBI Taxonomy" id="408172"/>
    <lineage>
        <taxon>unclassified sequences</taxon>
        <taxon>metagenomes</taxon>
        <taxon>ecological metagenomes</taxon>
    </lineage>
</organism>
<accession>A0A382EKX1</accession>
<gene>
    <name evidence="2" type="ORF">METZ01_LOCUS204194</name>
</gene>
<dbReference type="GO" id="GO:0016052">
    <property type="term" value="P:carbohydrate catabolic process"/>
    <property type="evidence" value="ECO:0007669"/>
    <property type="project" value="InterPro"/>
</dbReference>
<feature type="non-terminal residue" evidence="2">
    <location>
        <position position="128"/>
    </location>
</feature>
<evidence type="ECO:0000313" key="2">
    <source>
        <dbReference type="EMBL" id="SVB51340.1"/>
    </source>
</evidence>
<proteinExistence type="predicted"/>
<feature type="domain" description="Carbohydrate-binding" evidence="1">
    <location>
        <begin position="45"/>
        <end position="117"/>
    </location>
</feature>
<evidence type="ECO:0000259" key="1">
    <source>
        <dbReference type="Pfam" id="PF16011"/>
    </source>
</evidence>
<dbReference type="Pfam" id="PF16011">
    <property type="entry name" value="CBM9_2"/>
    <property type="match status" value="1"/>
</dbReference>
<dbReference type="GO" id="GO:0030246">
    <property type="term" value="F:carbohydrate binding"/>
    <property type="evidence" value="ECO:0007669"/>
    <property type="project" value="InterPro"/>
</dbReference>